<keyword evidence="2" id="KW-0238">DNA-binding</keyword>
<dbReference type="Pfam" id="PF12625">
    <property type="entry name" value="Arabinose_bd"/>
    <property type="match status" value="1"/>
</dbReference>
<keyword evidence="3" id="KW-0804">Transcription</keyword>
<evidence type="ECO:0000256" key="1">
    <source>
        <dbReference type="ARBA" id="ARBA00023015"/>
    </source>
</evidence>
<dbReference type="SUPFAM" id="SSF46689">
    <property type="entry name" value="Homeodomain-like"/>
    <property type="match status" value="1"/>
</dbReference>
<keyword evidence="1" id="KW-0805">Transcription regulation</keyword>
<dbReference type="PANTHER" id="PTHR47894:SF4">
    <property type="entry name" value="HTH-TYPE TRANSCRIPTIONAL REGULATOR GADX"/>
    <property type="match status" value="1"/>
</dbReference>
<gene>
    <name evidence="5" type="ORF">PYTT13_04230</name>
</gene>
<dbReference type="Proteomes" id="UP000229314">
    <property type="component" value="Chromosome"/>
</dbReference>
<dbReference type="RefSeq" id="WP_099648312.1">
    <property type="nucleotide sequence ID" value="NZ_CAJGAB010000054.1"/>
</dbReference>
<name>A0A2D2BXU1_9RHOB</name>
<dbReference type="GO" id="GO:0005829">
    <property type="term" value="C:cytosol"/>
    <property type="evidence" value="ECO:0007669"/>
    <property type="project" value="TreeGrafter"/>
</dbReference>
<proteinExistence type="predicted"/>
<dbReference type="SMART" id="SM00342">
    <property type="entry name" value="HTH_ARAC"/>
    <property type="match status" value="1"/>
</dbReference>
<dbReference type="InterPro" id="IPR009057">
    <property type="entry name" value="Homeodomain-like_sf"/>
</dbReference>
<evidence type="ECO:0000313" key="6">
    <source>
        <dbReference type="Proteomes" id="UP000229314"/>
    </source>
</evidence>
<reference evidence="5 6" key="1">
    <citation type="submission" date="2017-10" db="EMBL/GenBank/DDBJ databases">
        <title>Complete genome sequence of Paracoccus yeei TT13 isolated from human skin.</title>
        <authorList>
            <person name="Lee K."/>
            <person name="Lim J.Y."/>
            <person name="Hwang I."/>
        </authorList>
    </citation>
    <scope>NUCLEOTIDE SEQUENCE [LARGE SCALE GENOMIC DNA]</scope>
    <source>
        <strain evidence="5 6">TT13</strain>
    </source>
</reference>
<evidence type="ECO:0000256" key="3">
    <source>
        <dbReference type="ARBA" id="ARBA00023163"/>
    </source>
</evidence>
<evidence type="ECO:0000259" key="4">
    <source>
        <dbReference type="PROSITE" id="PS01124"/>
    </source>
</evidence>
<sequence>MLTGPMPMIRVSSLAPVLNALDRRDQDGPAEPGKAVRVATLLSRHLLSRETVADAYAEIPLPRYVALLEDAAELAEDPFLCARVGTRFRPADLGPVGLIFAASATLRRGLERLARNLASWQDGTTIRLETDRDSVIWTYRIAMSDIGPHRQDSEYTLAATLALARDVFGAAGRPQEIHVEHDAPPGAAGLTRILGLRPSFGQSANRLIFARATAERAVRSEDAGLMAVLLRHVEDLRRPATAGDLVTRVRGLIALHLGQRPVTLALIAAELNLSTRSLQRRLAEAGTALRPLVLQARLDMAQSQLREGRIPNAEIARRLGYADSTALWRAFKTATGTSPRAQRDR</sequence>
<dbReference type="PROSITE" id="PS01124">
    <property type="entry name" value="HTH_ARAC_FAMILY_2"/>
    <property type="match status" value="1"/>
</dbReference>
<accession>A0A2D2BXU1</accession>
<dbReference type="AlphaFoldDB" id="A0A2D2BXU1"/>
<dbReference type="GeneID" id="78896881"/>
<dbReference type="InterPro" id="IPR018060">
    <property type="entry name" value="HTH_AraC"/>
</dbReference>
<organism evidence="5 6">
    <name type="scientific">Paracoccus yeei</name>
    <dbReference type="NCBI Taxonomy" id="147645"/>
    <lineage>
        <taxon>Bacteria</taxon>
        <taxon>Pseudomonadati</taxon>
        <taxon>Pseudomonadota</taxon>
        <taxon>Alphaproteobacteria</taxon>
        <taxon>Rhodobacterales</taxon>
        <taxon>Paracoccaceae</taxon>
        <taxon>Paracoccus</taxon>
    </lineage>
</organism>
<evidence type="ECO:0000256" key="2">
    <source>
        <dbReference type="ARBA" id="ARBA00023125"/>
    </source>
</evidence>
<dbReference type="GO" id="GO:0000976">
    <property type="term" value="F:transcription cis-regulatory region binding"/>
    <property type="evidence" value="ECO:0007669"/>
    <property type="project" value="TreeGrafter"/>
</dbReference>
<dbReference type="EMBL" id="CP024422">
    <property type="protein sequence ID" value="ATQ55085.1"/>
    <property type="molecule type" value="Genomic_DNA"/>
</dbReference>
<dbReference type="PANTHER" id="PTHR47894">
    <property type="entry name" value="HTH-TYPE TRANSCRIPTIONAL REGULATOR GADX"/>
    <property type="match status" value="1"/>
</dbReference>
<dbReference type="Pfam" id="PF12833">
    <property type="entry name" value="HTH_18"/>
    <property type="match status" value="1"/>
</dbReference>
<feature type="domain" description="HTH araC/xylS-type" evidence="4">
    <location>
        <begin position="247"/>
        <end position="345"/>
    </location>
</feature>
<protein>
    <submittedName>
        <fullName evidence="5">AraC family transcriptional regulator</fullName>
    </submittedName>
</protein>
<evidence type="ECO:0000313" key="5">
    <source>
        <dbReference type="EMBL" id="ATQ55085.1"/>
    </source>
</evidence>
<dbReference type="InterPro" id="IPR032687">
    <property type="entry name" value="AraC-type_N"/>
</dbReference>
<dbReference type="Gene3D" id="1.10.10.60">
    <property type="entry name" value="Homeodomain-like"/>
    <property type="match status" value="1"/>
</dbReference>
<dbReference type="GO" id="GO:0003700">
    <property type="term" value="F:DNA-binding transcription factor activity"/>
    <property type="evidence" value="ECO:0007669"/>
    <property type="project" value="InterPro"/>
</dbReference>